<dbReference type="InterPro" id="IPR036259">
    <property type="entry name" value="MFS_trans_sf"/>
</dbReference>
<feature type="transmembrane region" description="Helical" evidence="6">
    <location>
        <begin position="540"/>
        <end position="558"/>
    </location>
</feature>
<dbReference type="GO" id="GO:0005886">
    <property type="term" value="C:plasma membrane"/>
    <property type="evidence" value="ECO:0000318"/>
    <property type="project" value="GO_Central"/>
</dbReference>
<feature type="transmembrane region" description="Helical" evidence="6">
    <location>
        <begin position="408"/>
        <end position="429"/>
    </location>
</feature>
<dbReference type="CDD" id="cd17416">
    <property type="entry name" value="MFS_NPF1_2"/>
    <property type="match status" value="1"/>
</dbReference>
<name>B9RUE5_RICCO</name>
<comment type="similarity">
    <text evidence="2">Belongs to the major facilitator superfamily. Proton-dependent oligopeptide transporter (POT/PTR) (TC 2.A.17) family.</text>
</comment>
<dbReference type="KEGG" id="rcu:8280572"/>
<keyword evidence="5 6" id="KW-0472">Membrane</keyword>
<dbReference type="OrthoDB" id="8904098at2759"/>
<feature type="transmembrane region" description="Helical" evidence="6">
    <location>
        <begin position="182"/>
        <end position="201"/>
    </location>
</feature>
<keyword evidence="4 6" id="KW-1133">Transmembrane helix</keyword>
<evidence type="ECO:0000256" key="3">
    <source>
        <dbReference type="ARBA" id="ARBA00022692"/>
    </source>
</evidence>
<sequence length="584" mass="64332">MENKEEKDDHAEQAVINYRGIKAMPFIIGNETFEKLGTVGSTTNLVVYLTTVFNMKSVTATTAINIFNGTASIATLVGAFLSDTYFGRYKSLGFASVSSFLGMLVLMLTAAVPNLHPSKCVAGESSNCIGPAAWQLAFLLSAFGFLVIGAGGIRPCNLAFGADQFNPNSESGKKGISSFFNWYYLTYTFAVMVSVTIIVYVQSDVSWAIGLGIPALLMFLSCTLFFLGTRIYVIVKPQGSPLTSVVQVLVAAAKKRELKLPENLASSLFNFCPSSSMNSKLRHTSQLSFLDKAAIVTSEDKINLDGSATNPWRLCSIQQVEEAKCWVRIIPIWASAIIFHIPLIQQNTYAVLQALQLDRRLDATDFTVPAATYVIFIMITLTVWIPIYDRLLVPYLERLTGKDGGLTLLQRMGIGIALSIICMLVSGLVEEHRRNVAFIRPTLGISPKGGSISSMSGMWLVPQLALAGLAEGFNYVAQIEFYYKQFPENMRSIAQSLFFAGYAISSYLSGFLISITHQITSRTKTGDWLAEDLNKGKLDYYYYMIGGLGLLNFVYFLASAKWYRYRGADDSTDEKAKETKKSLV</sequence>
<feature type="transmembrane region" description="Helical" evidence="6">
    <location>
        <begin position="366"/>
        <end position="388"/>
    </location>
</feature>
<dbReference type="AlphaFoldDB" id="B9RUE5"/>
<dbReference type="Proteomes" id="UP000008311">
    <property type="component" value="Unassembled WGS sequence"/>
</dbReference>
<dbReference type="OMA" id="WLACAVY"/>
<feature type="transmembrane region" description="Helical" evidence="6">
    <location>
        <begin position="92"/>
        <end position="112"/>
    </location>
</feature>
<evidence type="ECO:0000256" key="4">
    <source>
        <dbReference type="ARBA" id="ARBA00022989"/>
    </source>
</evidence>
<dbReference type="InterPro" id="IPR000109">
    <property type="entry name" value="POT_fam"/>
</dbReference>
<evidence type="ECO:0000256" key="6">
    <source>
        <dbReference type="SAM" id="Phobius"/>
    </source>
</evidence>
<feature type="transmembrane region" description="Helical" evidence="6">
    <location>
        <begin position="497"/>
        <end position="520"/>
    </location>
</feature>
<feature type="transmembrane region" description="Helical" evidence="6">
    <location>
        <begin position="207"/>
        <end position="227"/>
    </location>
</feature>
<proteinExistence type="inferred from homology"/>
<dbReference type="InParanoid" id="B9RUE5"/>
<evidence type="ECO:0000256" key="5">
    <source>
        <dbReference type="ARBA" id="ARBA00023136"/>
    </source>
</evidence>
<evidence type="ECO:0000313" key="7">
    <source>
        <dbReference type="EMBL" id="EEF44932.1"/>
    </source>
</evidence>
<evidence type="ECO:0000256" key="2">
    <source>
        <dbReference type="ARBA" id="ARBA00005982"/>
    </source>
</evidence>
<keyword evidence="8" id="KW-1185">Reference proteome</keyword>
<keyword evidence="3 6" id="KW-0812">Transmembrane</keyword>
<evidence type="ECO:0000256" key="1">
    <source>
        <dbReference type="ARBA" id="ARBA00004141"/>
    </source>
</evidence>
<evidence type="ECO:0000313" key="8">
    <source>
        <dbReference type="Proteomes" id="UP000008311"/>
    </source>
</evidence>
<dbReference type="PANTHER" id="PTHR11654">
    <property type="entry name" value="OLIGOPEPTIDE TRANSPORTER-RELATED"/>
    <property type="match status" value="1"/>
</dbReference>
<dbReference type="eggNOG" id="KOG1237">
    <property type="taxonomic scope" value="Eukaryota"/>
</dbReference>
<organism evidence="7 8">
    <name type="scientific">Ricinus communis</name>
    <name type="common">Castor bean</name>
    <dbReference type="NCBI Taxonomy" id="3988"/>
    <lineage>
        <taxon>Eukaryota</taxon>
        <taxon>Viridiplantae</taxon>
        <taxon>Streptophyta</taxon>
        <taxon>Embryophyta</taxon>
        <taxon>Tracheophyta</taxon>
        <taxon>Spermatophyta</taxon>
        <taxon>Magnoliopsida</taxon>
        <taxon>eudicotyledons</taxon>
        <taxon>Gunneridae</taxon>
        <taxon>Pentapetalae</taxon>
        <taxon>rosids</taxon>
        <taxon>fabids</taxon>
        <taxon>Malpighiales</taxon>
        <taxon>Euphorbiaceae</taxon>
        <taxon>Acalyphoideae</taxon>
        <taxon>Acalypheae</taxon>
        <taxon>Ricinus</taxon>
    </lineage>
</organism>
<feature type="transmembrane region" description="Helical" evidence="6">
    <location>
        <begin position="132"/>
        <end position="153"/>
    </location>
</feature>
<dbReference type="Pfam" id="PF00854">
    <property type="entry name" value="PTR2"/>
    <property type="match status" value="1"/>
</dbReference>
<reference evidence="8" key="1">
    <citation type="journal article" date="2010" name="Nat. Biotechnol.">
        <title>Draft genome sequence of the oilseed species Ricinus communis.</title>
        <authorList>
            <person name="Chan A.P."/>
            <person name="Crabtree J."/>
            <person name="Zhao Q."/>
            <person name="Lorenzi H."/>
            <person name="Orvis J."/>
            <person name="Puiu D."/>
            <person name="Melake-Berhan A."/>
            <person name="Jones K.M."/>
            <person name="Redman J."/>
            <person name="Chen G."/>
            <person name="Cahoon E.B."/>
            <person name="Gedil M."/>
            <person name="Stanke M."/>
            <person name="Haas B.J."/>
            <person name="Wortman J.R."/>
            <person name="Fraser-Liggett C.M."/>
            <person name="Ravel J."/>
            <person name="Rabinowicz P.D."/>
        </authorList>
    </citation>
    <scope>NUCLEOTIDE SEQUENCE [LARGE SCALE GENOMIC DNA]</scope>
    <source>
        <strain evidence="8">cv. Hale</strain>
    </source>
</reference>
<feature type="transmembrane region" description="Helical" evidence="6">
    <location>
        <begin position="58"/>
        <end position="80"/>
    </location>
</feature>
<dbReference type="Gene3D" id="1.20.1250.20">
    <property type="entry name" value="MFS general substrate transporter like domains"/>
    <property type="match status" value="1"/>
</dbReference>
<dbReference type="GO" id="GO:0055085">
    <property type="term" value="P:transmembrane transport"/>
    <property type="evidence" value="ECO:0000318"/>
    <property type="project" value="GO_Central"/>
</dbReference>
<dbReference type="GO" id="GO:0022857">
    <property type="term" value="F:transmembrane transporter activity"/>
    <property type="evidence" value="ECO:0000318"/>
    <property type="project" value="GO_Central"/>
</dbReference>
<gene>
    <name evidence="7" type="ORF">RCOM_0852180</name>
</gene>
<dbReference type="EMBL" id="EQ973817">
    <property type="protein sequence ID" value="EEF44932.1"/>
    <property type="molecule type" value="Genomic_DNA"/>
</dbReference>
<protein>
    <submittedName>
        <fullName evidence="7">Nitrate transporter, putative</fullName>
    </submittedName>
</protein>
<accession>B9RUE5</accession>
<comment type="subcellular location">
    <subcellularLocation>
        <location evidence="1">Membrane</location>
        <topology evidence="1">Multi-pass membrane protein</topology>
    </subcellularLocation>
</comment>
<dbReference type="SUPFAM" id="SSF103473">
    <property type="entry name" value="MFS general substrate transporter"/>
    <property type="match status" value="1"/>
</dbReference>